<feature type="compositionally biased region" description="Gly residues" evidence="1">
    <location>
        <begin position="201"/>
        <end position="210"/>
    </location>
</feature>
<dbReference type="OrthoDB" id="5426294at2759"/>
<evidence type="ECO:0000256" key="1">
    <source>
        <dbReference type="SAM" id="MobiDB-lite"/>
    </source>
</evidence>
<dbReference type="VEuPathDB" id="FungiDB:CH63R_09027"/>
<feature type="compositionally biased region" description="Gly residues" evidence="1">
    <location>
        <begin position="166"/>
        <end position="176"/>
    </location>
</feature>
<dbReference type="EMBL" id="LTAN01000006">
    <property type="protein sequence ID" value="OBR07506.1"/>
    <property type="molecule type" value="Genomic_DNA"/>
</dbReference>
<proteinExistence type="predicted"/>
<name>A0A1B7Y6A1_COLHI</name>
<reference evidence="4" key="1">
    <citation type="journal article" date="2017" name="BMC Genomics">
        <title>Gapless genome assembly of Colletotrichum higginsianum reveals chromosome structure and association of transposable elements with secondary metabolite gene clusters.</title>
        <authorList>
            <person name="Dallery J.-F."/>
            <person name="Lapalu N."/>
            <person name="Zampounis A."/>
            <person name="Pigne S."/>
            <person name="Luyten I."/>
            <person name="Amselem J."/>
            <person name="Wittenberg A.H.J."/>
            <person name="Zhou S."/>
            <person name="de Queiroz M.V."/>
            <person name="Robin G.P."/>
            <person name="Auger A."/>
            <person name="Hainaut M."/>
            <person name="Henrissat B."/>
            <person name="Kim K.-T."/>
            <person name="Lee Y.-H."/>
            <person name="Lespinet O."/>
            <person name="Schwartz D.C."/>
            <person name="Thon M.R."/>
            <person name="O'Connell R.J."/>
        </authorList>
    </citation>
    <scope>NUCLEOTIDE SEQUENCE [LARGE SCALE GENOMIC DNA]</scope>
    <source>
        <strain evidence="4">IMI 349063</strain>
    </source>
</reference>
<sequence length="259" mass="25172">MKTSATLVLAASALASAQVTYNSTTNEYVCSRPNSAFCAGDSFGTSIIIRCDANGRGQPGSCTNNLAGQFPVGVQPALCWQSQPQAGDAACEKNCVVYADRPFRLPAAVCTPYATPSGTAAPTTTYPFGPFPSANNGTSSRTTALSSTVRFPSSSRVTSAPRSTGTGTGGTGGGPVPSGNSTTPTSSRGGGSNSTAPTSSRGGGGGGSGSASGTRTPIPPSGSATGGPTTGPTTVPTAGAAQNAVGSLAIAGLVAAFFI</sequence>
<dbReference type="RefSeq" id="XP_018156024.1">
    <property type="nucleotide sequence ID" value="XM_018304001.1"/>
</dbReference>
<organism evidence="3 4">
    <name type="scientific">Colletotrichum higginsianum (strain IMI 349063)</name>
    <name type="common">Crucifer anthracnose fungus</name>
    <dbReference type="NCBI Taxonomy" id="759273"/>
    <lineage>
        <taxon>Eukaryota</taxon>
        <taxon>Fungi</taxon>
        <taxon>Dikarya</taxon>
        <taxon>Ascomycota</taxon>
        <taxon>Pezizomycotina</taxon>
        <taxon>Sordariomycetes</taxon>
        <taxon>Hypocreomycetidae</taxon>
        <taxon>Glomerellales</taxon>
        <taxon>Glomerellaceae</taxon>
        <taxon>Colletotrichum</taxon>
        <taxon>Colletotrichum destructivum species complex</taxon>
    </lineage>
</organism>
<evidence type="ECO:0000256" key="2">
    <source>
        <dbReference type="SAM" id="SignalP"/>
    </source>
</evidence>
<dbReference type="KEGG" id="chig:CH63R_09027"/>
<keyword evidence="2" id="KW-0732">Signal</keyword>
<feature type="compositionally biased region" description="Low complexity" evidence="1">
    <location>
        <begin position="177"/>
        <end position="200"/>
    </location>
</feature>
<feature type="chain" id="PRO_5008601370" evidence="2">
    <location>
        <begin position="18"/>
        <end position="259"/>
    </location>
</feature>
<feature type="compositionally biased region" description="Low complexity" evidence="1">
    <location>
        <begin position="211"/>
        <end position="223"/>
    </location>
</feature>
<feature type="region of interest" description="Disordered" evidence="1">
    <location>
        <begin position="132"/>
        <end position="238"/>
    </location>
</feature>
<evidence type="ECO:0000313" key="4">
    <source>
        <dbReference type="Proteomes" id="UP000092177"/>
    </source>
</evidence>
<feature type="compositionally biased region" description="Polar residues" evidence="1">
    <location>
        <begin position="133"/>
        <end position="157"/>
    </location>
</feature>
<keyword evidence="4" id="KW-1185">Reference proteome</keyword>
<gene>
    <name evidence="3" type="ORF">CH63R_09027</name>
</gene>
<comment type="caution">
    <text evidence="3">The sequence shown here is derived from an EMBL/GenBank/DDBJ whole genome shotgun (WGS) entry which is preliminary data.</text>
</comment>
<dbReference type="AlphaFoldDB" id="A0A1B7Y6A1"/>
<dbReference type="Proteomes" id="UP000092177">
    <property type="component" value="Chromosome 6"/>
</dbReference>
<evidence type="ECO:0000313" key="3">
    <source>
        <dbReference type="EMBL" id="OBR07506.1"/>
    </source>
</evidence>
<feature type="signal peptide" evidence="2">
    <location>
        <begin position="1"/>
        <end position="17"/>
    </location>
</feature>
<dbReference type="GeneID" id="28868108"/>
<protein>
    <submittedName>
        <fullName evidence="3">Uncharacterized protein</fullName>
    </submittedName>
</protein>
<accession>A0A1B7Y6A1</accession>